<dbReference type="CDD" id="cd04179">
    <property type="entry name" value="DPM_DPG-synthase_like"/>
    <property type="match status" value="1"/>
</dbReference>
<feature type="domain" description="Glycosyltransferase 2-like" evidence="1">
    <location>
        <begin position="8"/>
        <end position="134"/>
    </location>
</feature>
<evidence type="ECO:0000313" key="2">
    <source>
        <dbReference type="EMBL" id="PSW23320.1"/>
    </source>
</evidence>
<dbReference type="RefSeq" id="WP_107302917.1">
    <property type="nucleotide sequence ID" value="NZ_AP024852.1"/>
</dbReference>
<dbReference type="OrthoDB" id="9808633at2"/>
<sequence>MESDRLAVVIPAYNEESTISNVVKEIFDVLGKDVNVIVVNDCSKDATSKLSLDAGAIVLNLESNHGYAKAIEKGLDYATEHLNVTYLLTMDADGQHDPRSILAIYKKAVDGNCDLVIGQRPTCARFSERLYSLYFKFRFKITDPLSGLKLYKTSLYRHFGIFETYDSIGTELLTCSLINNRKVSQVPIVIRDRKDSSPRFGSFWTANFRIIASLFHTIKKF</sequence>
<protein>
    <recommendedName>
        <fullName evidence="1">Glycosyltransferase 2-like domain-containing protein</fullName>
    </recommendedName>
</protein>
<dbReference type="InterPro" id="IPR001173">
    <property type="entry name" value="Glyco_trans_2-like"/>
</dbReference>
<accession>A0A2T3P492</accession>
<evidence type="ECO:0000313" key="3">
    <source>
        <dbReference type="Proteomes" id="UP000240481"/>
    </source>
</evidence>
<dbReference type="InterPro" id="IPR050256">
    <property type="entry name" value="Glycosyltransferase_2"/>
</dbReference>
<dbReference type="AlphaFoldDB" id="A0A2T3P492"/>
<dbReference type="SUPFAM" id="SSF53448">
    <property type="entry name" value="Nucleotide-diphospho-sugar transferases"/>
    <property type="match status" value="1"/>
</dbReference>
<dbReference type="Pfam" id="PF00535">
    <property type="entry name" value="Glycos_transf_2"/>
    <property type="match status" value="1"/>
</dbReference>
<comment type="caution">
    <text evidence="2">The sequence shown here is derived from an EMBL/GenBank/DDBJ whole genome shotgun (WGS) entry which is preliminary data.</text>
</comment>
<reference evidence="2 3" key="1">
    <citation type="submission" date="2018-01" db="EMBL/GenBank/DDBJ databases">
        <title>Whole genome sequencing of Histamine producing bacteria.</title>
        <authorList>
            <person name="Butler K."/>
        </authorList>
    </citation>
    <scope>NUCLEOTIDE SEQUENCE [LARGE SCALE GENOMIC DNA]</scope>
    <source>
        <strain evidence="2 3">DSM 24669</strain>
    </source>
</reference>
<dbReference type="Proteomes" id="UP000240481">
    <property type="component" value="Unassembled WGS sequence"/>
</dbReference>
<dbReference type="Gene3D" id="3.90.550.10">
    <property type="entry name" value="Spore Coat Polysaccharide Biosynthesis Protein SpsA, Chain A"/>
    <property type="match status" value="1"/>
</dbReference>
<organism evidence="2 3">
    <name type="scientific">Photobacterium swingsii</name>
    <dbReference type="NCBI Taxonomy" id="680026"/>
    <lineage>
        <taxon>Bacteria</taxon>
        <taxon>Pseudomonadati</taxon>
        <taxon>Pseudomonadota</taxon>
        <taxon>Gammaproteobacteria</taxon>
        <taxon>Vibrionales</taxon>
        <taxon>Vibrionaceae</taxon>
        <taxon>Photobacterium</taxon>
    </lineage>
</organism>
<name>A0A2T3P492_9GAMM</name>
<dbReference type="PANTHER" id="PTHR48090">
    <property type="entry name" value="UNDECAPRENYL-PHOSPHATE 4-DEOXY-4-FORMAMIDO-L-ARABINOSE TRANSFERASE-RELATED"/>
    <property type="match status" value="1"/>
</dbReference>
<gene>
    <name evidence="2" type="ORF">C9I94_17020</name>
</gene>
<dbReference type="PANTHER" id="PTHR48090:SF7">
    <property type="entry name" value="RFBJ PROTEIN"/>
    <property type="match status" value="1"/>
</dbReference>
<dbReference type="InterPro" id="IPR029044">
    <property type="entry name" value="Nucleotide-diphossugar_trans"/>
</dbReference>
<proteinExistence type="predicted"/>
<dbReference type="EMBL" id="PYLZ01000009">
    <property type="protein sequence ID" value="PSW23320.1"/>
    <property type="molecule type" value="Genomic_DNA"/>
</dbReference>
<evidence type="ECO:0000259" key="1">
    <source>
        <dbReference type="Pfam" id="PF00535"/>
    </source>
</evidence>
<keyword evidence="3" id="KW-1185">Reference proteome</keyword>